<evidence type="ECO:0000256" key="1">
    <source>
        <dbReference type="ARBA" id="ARBA00023015"/>
    </source>
</evidence>
<dbReference type="GO" id="GO:0003700">
    <property type="term" value="F:DNA-binding transcription factor activity"/>
    <property type="evidence" value="ECO:0007669"/>
    <property type="project" value="InterPro"/>
</dbReference>
<dbReference type="SMART" id="SM00342">
    <property type="entry name" value="HTH_ARAC"/>
    <property type="match status" value="1"/>
</dbReference>
<dbReference type="GO" id="GO:0005829">
    <property type="term" value="C:cytosol"/>
    <property type="evidence" value="ECO:0007669"/>
    <property type="project" value="TreeGrafter"/>
</dbReference>
<dbReference type="Gene3D" id="1.10.10.60">
    <property type="entry name" value="Homeodomain-like"/>
    <property type="match status" value="1"/>
</dbReference>
<evidence type="ECO:0000313" key="5">
    <source>
        <dbReference type="EMBL" id="SMX44145.1"/>
    </source>
</evidence>
<keyword evidence="1" id="KW-0805">Transcription regulation</keyword>
<dbReference type="AlphaFoldDB" id="A0A238KN05"/>
<keyword evidence="2" id="KW-0238">DNA-binding</keyword>
<evidence type="ECO:0000256" key="3">
    <source>
        <dbReference type="ARBA" id="ARBA00023163"/>
    </source>
</evidence>
<dbReference type="GO" id="GO:0000976">
    <property type="term" value="F:transcription cis-regulatory region binding"/>
    <property type="evidence" value="ECO:0007669"/>
    <property type="project" value="TreeGrafter"/>
</dbReference>
<evidence type="ECO:0000259" key="4">
    <source>
        <dbReference type="PROSITE" id="PS01124"/>
    </source>
</evidence>
<dbReference type="Pfam" id="PF12833">
    <property type="entry name" value="HTH_18"/>
    <property type="match status" value="1"/>
</dbReference>
<protein>
    <recommendedName>
        <fullName evidence="4">HTH araC/xylS-type domain-containing protein</fullName>
    </recommendedName>
</protein>
<dbReference type="SUPFAM" id="SSF46689">
    <property type="entry name" value="Homeodomain-like"/>
    <property type="match status" value="1"/>
</dbReference>
<dbReference type="Pfam" id="PF12625">
    <property type="entry name" value="Arabinose_bd"/>
    <property type="match status" value="1"/>
</dbReference>
<keyword evidence="6" id="KW-1185">Reference proteome</keyword>
<accession>A0A238KN05</accession>
<evidence type="ECO:0000256" key="2">
    <source>
        <dbReference type="ARBA" id="ARBA00023125"/>
    </source>
</evidence>
<gene>
    <name evidence="5" type="ORF">PEV8663_02800</name>
</gene>
<dbReference type="InterPro" id="IPR018060">
    <property type="entry name" value="HTH_AraC"/>
</dbReference>
<dbReference type="InterPro" id="IPR009057">
    <property type="entry name" value="Homeodomain-like_sf"/>
</dbReference>
<dbReference type="PANTHER" id="PTHR47894">
    <property type="entry name" value="HTH-TYPE TRANSCRIPTIONAL REGULATOR GADX"/>
    <property type="match status" value="1"/>
</dbReference>
<sequence>MACADRKFAKSDIRSDCRTMSIQPTQPVLPTVSQEFIQEWLDALHGYCPASQVDDFLTRTGLNALAGQGRGRVTHDQIVRLYHIVAVETGDEMMGLWSRTIRHGALKLLCCSVLGASSLAAAMHRFATFWNLLLDDHSLRLSEGRQTLRLHLEPSSDAQISPFGHVLLLKLAHGVASWLVRRELPLTRVGFTFVRPDFAADYPVLFPAPIQFDQSTSSISFVKSLGDLPISASEADMQPFLQRAPRDWIFTSFREHALPLQLREMLLLSDRMGSTLNDAALALNITPRTLIRQLKAEGTSFQAIKDGLRCDLAMRDLASPKNIEAISQDVGFASPASFHRAFRGWTGETPGQFRRRVRG</sequence>
<dbReference type="PANTHER" id="PTHR47894:SF1">
    <property type="entry name" value="HTH-TYPE TRANSCRIPTIONAL REGULATOR VQSM"/>
    <property type="match status" value="1"/>
</dbReference>
<dbReference type="PROSITE" id="PS01124">
    <property type="entry name" value="HTH_ARAC_FAMILY_2"/>
    <property type="match status" value="1"/>
</dbReference>
<feature type="domain" description="HTH araC/xylS-type" evidence="4">
    <location>
        <begin position="275"/>
        <end position="356"/>
    </location>
</feature>
<dbReference type="EMBL" id="FXYH01000010">
    <property type="protein sequence ID" value="SMX44145.1"/>
    <property type="molecule type" value="Genomic_DNA"/>
</dbReference>
<organism evidence="5 6">
    <name type="scientific">Pelagimonas varians</name>
    <dbReference type="NCBI Taxonomy" id="696760"/>
    <lineage>
        <taxon>Bacteria</taxon>
        <taxon>Pseudomonadati</taxon>
        <taxon>Pseudomonadota</taxon>
        <taxon>Alphaproteobacteria</taxon>
        <taxon>Rhodobacterales</taxon>
        <taxon>Roseobacteraceae</taxon>
        <taxon>Pelagimonas</taxon>
    </lineage>
</organism>
<evidence type="ECO:0000313" key="6">
    <source>
        <dbReference type="Proteomes" id="UP000220836"/>
    </source>
</evidence>
<keyword evidence="3" id="KW-0804">Transcription</keyword>
<dbReference type="InterPro" id="IPR032687">
    <property type="entry name" value="AraC-type_N"/>
</dbReference>
<reference evidence="5 6" key="1">
    <citation type="submission" date="2017-05" db="EMBL/GenBank/DDBJ databases">
        <authorList>
            <person name="Song R."/>
            <person name="Chenine A.L."/>
            <person name="Ruprecht R.M."/>
        </authorList>
    </citation>
    <scope>NUCLEOTIDE SEQUENCE [LARGE SCALE GENOMIC DNA]</scope>
    <source>
        <strain evidence="5 6">CECT 8663</strain>
    </source>
</reference>
<proteinExistence type="predicted"/>
<dbReference type="Proteomes" id="UP000220836">
    <property type="component" value="Unassembled WGS sequence"/>
</dbReference>
<name>A0A238KN05_9RHOB</name>